<accession>A0A0H3LS67</accession>
<dbReference type="eggNOG" id="COG4386">
    <property type="taxonomic scope" value="Bacteria"/>
</dbReference>
<comment type="similarity">
    <text evidence="1">Belongs to the myoviridae tail sheath protein family.</text>
</comment>
<evidence type="ECO:0000313" key="5">
    <source>
        <dbReference type="Proteomes" id="UP000001027"/>
    </source>
</evidence>
<dbReference type="InterPro" id="IPR035089">
    <property type="entry name" value="Phage_sheath_subtilisin"/>
</dbReference>
<gene>
    <name evidence="4" type="ordered locus">BB3621</name>
</gene>
<evidence type="ECO:0000259" key="3">
    <source>
        <dbReference type="Pfam" id="PF17482"/>
    </source>
</evidence>
<evidence type="ECO:0000313" key="4">
    <source>
        <dbReference type="EMBL" id="CAE35594.1"/>
    </source>
</evidence>
<organism evidence="4 5">
    <name type="scientific">Bordetella bronchiseptica (strain ATCC BAA-588 / NCTC 13252 / RB50)</name>
    <name type="common">Alcaligenes bronchisepticus</name>
    <dbReference type="NCBI Taxonomy" id="257310"/>
    <lineage>
        <taxon>Bacteria</taxon>
        <taxon>Pseudomonadati</taxon>
        <taxon>Pseudomonadota</taxon>
        <taxon>Betaproteobacteria</taxon>
        <taxon>Burkholderiales</taxon>
        <taxon>Alcaligenaceae</taxon>
        <taxon>Bordetella</taxon>
    </lineage>
</organism>
<feature type="domain" description="Tail sheath protein subtilisin-like" evidence="2">
    <location>
        <begin position="211"/>
        <end position="363"/>
    </location>
</feature>
<protein>
    <submittedName>
        <fullName evidence="4">Phage tail sheath protein</fullName>
    </submittedName>
</protein>
<dbReference type="EMBL" id="BX640448">
    <property type="protein sequence ID" value="CAE35594.1"/>
    <property type="molecule type" value="Genomic_DNA"/>
</dbReference>
<sequence length="475" mass="49574">MASPNISFDQIPASIRKPGQYFEFNTKLAVRTLPGNLQRVLVVGQRLAEVVSNIAALEPVDVFSDVDAAVYFGYGSIAHQMVKAAIKANPYVQLTVIAFDDDEAGVAATGTATVTGTATAPGTITLVVGDARVAVSVETGATAAQVATKLAAAATAAIELPITAAAAAGVITLKAKHKGAAGNDIKVKAEARTAGLTADVTAMADGQIDPDLAPALAVAFAAGHNLVASPFATTEALATLRTHLEAVGSPMEQRDAIGVAGTPATLSAATTLAGAINSGLMTLGWHNGSVLSAAQIAAAYASVIAFEEDPARPLNTLELKGLDVTDIASQPGRTEQENALYNGVTPFEIGPGNRVQIVRAVTTYTVNPQGVDDVALLDLTTMRTLHYVRKASRERIALRFPREKLSEKTPPKVRSELLDVLVKCEELEILEAVEANKDALILERDSQDVNRLNARIPADVVNGLHVFAGRIDLLL</sequence>
<name>A0A0H3LS67_BORBR</name>
<dbReference type="AlphaFoldDB" id="A0A0H3LS67"/>
<dbReference type="KEGG" id="bbr:BB3621"/>
<dbReference type="InterPro" id="IPR020287">
    <property type="entry name" value="Tail_sheath_C"/>
</dbReference>
<evidence type="ECO:0000256" key="1">
    <source>
        <dbReference type="ARBA" id="ARBA00008005"/>
    </source>
</evidence>
<feature type="domain" description="Tail sheath protein C-terminal" evidence="3">
    <location>
        <begin position="373"/>
        <end position="472"/>
    </location>
</feature>
<dbReference type="HOGENOM" id="CLU_023068_2_0_4"/>
<dbReference type="Proteomes" id="UP000001027">
    <property type="component" value="Chromosome"/>
</dbReference>
<dbReference type="Pfam" id="PF04984">
    <property type="entry name" value="Phage_sheath_1"/>
    <property type="match status" value="1"/>
</dbReference>
<dbReference type="RefSeq" id="WP_010926884.1">
    <property type="nucleotide sequence ID" value="NC_002927.3"/>
</dbReference>
<reference evidence="4 5" key="1">
    <citation type="journal article" date="2003" name="Nat. Genet.">
        <title>Comparative analysis of the genome sequences of Bordetella pertussis, Bordetella parapertussis and Bordetella bronchiseptica.</title>
        <authorList>
            <person name="Parkhill J."/>
            <person name="Sebaihia M."/>
            <person name="Preston A."/>
            <person name="Murphy L.D."/>
            <person name="Thomson N.R."/>
            <person name="Harris D.E."/>
            <person name="Holden M.T.G."/>
            <person name="Churcher C.M."/>
            <person name="Bentley S.D."/>
            <person name="Mungall K.L."/>
            <person name="Cerdeno-Tarraga A.-M."/>
            <person name="Temple L."/>
            <person name="James K.D."/>
            <person name="Harris B."/>
            <person name="Quail M.A."/>
            <person name="Achtman M."/>
            <person name="Atkin R."/>
            <person name="Baker S."/>
            <person name="Basham D."/>
            <person name="Bason N."/>
            <person name="Cherevach I."/>
            <person name="Chillingworth T."/>
            <person name="Collins M."/>
            <person name="Cronin A."/>
            <person name="Davis P."/>
            <person name="Doggett J."/>
            <person name="Feltwell T."/>
            <person name="Goble A."/>
            <person name="Hamlin N."/>
            <person name="Hauser H."/>
            <person name="Holroyd S."/>
            <person name="Jagels K."/>
            <person name="Leather S."/>
            <person name="Moule S."/>
            <person name="Norberczak H."/>
            <person name="O'Neil S."/>
            <person name="Ormond D."/>
            <person name="Price C."/>
            <person name="Rabbinowitsch E."/>
            <person name="Rutter S."/>
            <person name="Sanders M."/>
            <person name="Saunders D."/>
            <person name="Seeger K."/>
            <person name="Sharp S."/>
            <person name="Simmonds M."/>
            <person name="Skelton J."/>
            <person name="Squares R."/>
            <person name="Squares S."/>
            <person name="Stevens K."/>
            <person name="Unwin L."/>
            <person name="Whitehead S."/>
            <person name="Barrell B.G."/>
            <person name="Maskell D.J."/>
        </authorList>
    </citation>
    <scope>NUCLEOTIDE SEQUENCE [LARGE SCALE GENOMIC DNA]</scope>
    <source>
        <strain evidence="4 5">ATCC BAA-588 / NCTC 13252 / RB50</strain>
    </source>
</reference>
<dbReference type="Pfam" id="PF17482">
    <property type="entry name" value="Phage_sheath_1C"/>
    <property type="match status" value="1"/>
</dbReference>
<dbReference type="PIRSF" id="PIRSF007349">
    <property type="entry name" value="Tsp_L"/>
    <property type="match status" value="1"/>
</dbReference>
<evidence type="ECO:0000259" key="2">
    <source>
        <dbReference type="Pfam" id="PF04984"/>
    </source>
</evidence>
<proteinExistence type="inferred from homology"/>
<dbReference type="InterPro" id="IPR007067">
    <property type="entry name" value="Tail_sheath"/>
</dbReference>